<dbReference type="PANTHER" id="PTHR31171:SF0">
    <property type="entry name" value="LY6_PLAUR DOMAIN-CONTAINING PROTEIN 6"/>
    <property type="match status" value="1"/>
</dbReference>
<dbReference type="GeneID" id="109955683"/>
<evidence type="ECO:0000256" key="4">
    <source>
        <dbReference type="ARBA" id="ARBA00022729"/>
    </source>
</evidence>
<dbReference type="RefSeq" id="XP_020447750.1">
    <property type="nucleotide sequence ID" value="XM_020592094.1"/>
</dbReference>
<evidence type="ECO:0008006" key="12">
    <source>
        <dbReference type="Google" id="ProtNLM"/>
    </source>
</evidence>
<name>A0A3Q3J2W4_MONAL</name>
<dbReference type="GO" id="GO:0005886">
    <property type="term" value="C:plasma membrane"/>
    <property type="evidence" value="ECO:0007669"/>
    <property type="project" value="UniProtKB-SubCell"/>
</dbReference>
<evidence type="ECO:0000256" key="1">
    <source>
        <dbReference type="ARBA" id="ARBA00004609"/>
    </source>
</evidence>
<dbReference type="STRING" id="43700.ENSMALP00000012594"/>
<feature type="chain" id="PRO_5044598686" description="LY6/PLAUR domain containing 6" evidence="9">
    <location>
        <begin position="26"/>
        <end position="170"/>
    </location>
</feature>
<evidence type="ECO:0000256" key="5">
    <source>
        <dbReference type="ARBA" id="ARBA00023136"/>
    </source>
</evidence>
<evidence type="ECO:0000256" key="8">
    <source>
        <dbReference type="ARBA" id="ARBA00023288"/>
    </source>
</evidence>
<proteinExistence type="predicted"/>
<dbReference type="GO" id="GO:0098552">
    <property type="term" value="C:side of membrane"/>
    <property type="evidence" value="ECO:0007669"/>
    <property type="project" value="UniProtKB-KW"/>
</dbReference>
<evidence type="ECO:0000256" key="3">
    <source>
        <dbReference type="ARBA" id="ARBA00022622"/>
    </source>
</evidence>
<dbReference type="Proteomes" id="UP000261600">
    <property type="component" value="Unplaced"/>
</dbReference>
<dbReference type="FunFam" id="2.10.60.10:FF:000004">
    <property type="entry name" value="Ly6/PLAUR domain-containing protein 6"/>
    <property type="match status" value="1"/>
</dbReference>
<keyword evidence="2" id="KW-1003">Cell membrane</keyword>
<dbReference type="SUPFAM" id="SSF57302">
    <property type="entry name" value="Snake toxin-like"/>
    <property type="match status" value="1"/>
</dbReference>
<accession>A0A3Q3J2W4</accession>
<evidence type="ECO:0000313" key="11">
    <source>
        <dbReference type="Proteomes" id="UP000261600"/>
    </source>
</evidence>
<evidence type="ECO:0000256" key="9">
    <source>
        <dbReference type="SAM" id="SignalP"/>
    </source>
</evidence>
<dbReference type="GO" id="GO:0090263">
    <property type="term" value="P:positive regulation of canonical Wnt signaling pathway"/>
    <property type="evidence" value="ECO:0007669"/>
    <property type="project" value="TreeGrafter"/>
</dbReference>
<dbReference type="Pfam" id="PF16975">
    <property type="entry name" value="UPAR_LY6_2"/>
    <property type="match status" value="1"/>
</dbReference>
<evidence type="ECO:0000256" key="2">
    <source>
        <dbReference type="ARBA" id="ARBA00022475"/>
    </source>
</evidence>
<protein>
    <recommendedName>
        <fullName evidence="12">LY6/PLAUR domain containing 6</fullName>
    </recommendedName>
</protein>
<dbReference type="Ensembl" id="ENSMALT00000012854.1">
    <property type="protein sequence ID" value="ENSMALP00000012587.1"/>
    <property type="gene ID" value="ENSMALG00000008944.1"/>
</dbReference>
<keyword evidence="7" id="KW-0325">Glycoprotein</keyword>
<keyword evidence="6" id="KW-1015">Disulfide bond</keyword>
<keyword evidence="8" id="KW-0449">Lipoprotein</keyword>
<evidence type="ECO:0000256" key="7">
    <source>
        <dbReference type="ARBA" id="ARBA00023180"/>
    </source>
</evidence>
<dbReference type="GO" id="GO:0030550">
    <property type="term" value="F:acetylcholine receptor inhibitor activity"/>
    <property type="evidence" value="ECO:0007669"/>
    <property type="project" value="TreeGrafter"/>
</dbReference>
<reference evidence="10" key="1">
    <citation type="submission" date="2025-05" db="UniProtKB">
        <authorList>
            <consortium name="Ensembl"/>
        </authorList>
    </citation>
    <scope>IDENTIFICATION</scope>
</reference>
<feature type="signal peptide" evidence="9">
    <location>
        <begin position="1"/>
        <end position="25"/>
    </location>
</feature>
<keyword evidence="5" id="KW-0472">Membrane</keyword>
<dbReference type="AlphaFoldDB" id="A0A3Q3J2W4"/>
<dbReference type="InterPro" id="IPR045860">
    <property type="entry name" value="Snake_toxin-like_sf"/>
</dbReference>
<keyword evidence="4 9" id="KW-0732">Signal</keyword>
<dbReference type="PANTHER" id="PTHR31171">
    <property type="entry name" value="LY6/PLAUR DOMAIN-CONTAINING PROTEIN 6"/>
    <property type="match status" value="1"/>
</dbReference>
<keyword evidence="11" id="KW-1185">Reference proteome</keyword>
<evidence type="ECO:0000256" key="6">
    <source>
        <dbReference type="ARBA" id="ARBA00023157"/>
    </source>
</evidence>
<dbReference type="InterPro" id="IPR039457">
    <property type="entry name" value="LYPD6-like"/>
</dbReference>
<sequence length="170" mass="18717">MEAWPTVAWVLLLTIIADWLKTIQSREFTMKDIVLLHPSTTPHPGAFKCFTCQSAADNYECNRWAPDMYCPRDTRYCYTLHLMDNHGDSVSVTKRCATLEDCVFTGCADVTDNGHQVCSSCCEGNICNMSVPRNESNAVFSSTSSLVSSSKGLHPAVLSYIIISSSICSA</sequence>
<organism evidence="10 11">
    <name type="scientific">Monopterus albus</name>
    <name type="common">Swamp eel</name>
    <dbReference type="NCBI Taxonomy" id="43700"/>
    <lineage>
        <taxon>Eukaryota</taxon>
        <taxon>Metazoa</taxon>
        <taxon>Chordata</taxon>
        <taxon>Craniata</taxon>
        <taxon>Vertebrata</taxon>
        <taxon>Euteleostomi</taxon>
        <taxon>Actinopterygii</taxon>
        <taxon>Neopterygii</taxon>
        <taxon>Teleostei</taxon>
        <taxon>Neoteleostei</taxon>
        <taxon>Acanthomorphata</taxon>
        <taxon>Anabantaria</taxon>
        <taxon>Synbranchiformes</taxon>
        <taxon>Synbranchidae</taxon>
        <taxon>Monopterus</taxon>
    </lineage>
</organism>
<dbReference type="Ensembl" id="ENSMALT00000012861.1">
    <property type="protein sequence ID" value="ENSMALP00000012594.1"/>
    <property type="gene ID" value="ENSMALG00000008944.1"/>
</dbReference>
<keyword evidence="3" id="KW-0336">GPI-anchor</keyword>
<dbReference type="Gene3D" id="2.10.60.10">
    <property type="entry name" value="CD59"/>
    <property type="match status" value="1"/>
</dbReference>
<evidence type="ECO:0000313" key="10">
    <source>
        <dbReference type="Ensembl" id="ENSMALP00000012594.1"/>
    </source>
</evidence>
<comment type="subcellular location">
    <subcellularLocation>
        <location evidence="1">Cell membrane</location>
        <topology evidence="1">Lipid-anchor</topology>
        <topology evidence="1">GPI-anchor</topology>
    </subcellularLocation>
</comment>